<keyword evidence="1" id="KW-1133">Transmembrane helix</keyword>
<keyword evidence="5" id="KW-1185">Reference proteome</keyword>
<keyword evidence="1" id="KW-0812">Transmembrane</keyword>
<dbReference type="EMBL" id="CAJFDI010000004">
    <property type="protein sequence ID" value="CAD5228293.1"/>
    <property type="molecule type" value="Genomic_DNA"/>
</dbReference>
<evidence type="ECO:0000313" key="5">
    <source>
        <dbReference type="Proteomes" id="UP000659654"/>
    </source>
</evidence>
<organism evidence="4 6">
    <name type="scientific">Bursaphelenchus xylophilus</name>
    <name type="common">Pinewood nematode worm</name>
    <name type="synonym">Aphelenchoides xylophilus</name>
    <dbReference type="NCBI Taxonomy" id="6326"/>
    <lineage>
        <taxon>Eukaryota</taxon>
        <taxon>Metazoa</taxon>
        <taxon>Ecdysozoa</taxon>
        <taxon>Nematoda</taxon>
        <taxon>Chromadorea</taxon>
        <taxon>Rhabditida</taxon>
        <taxon>Tylenchina</taxon>
        <taxon>Tylenchomorpha</taxon>
        <taxon>Aphelenchoidea</taxon>
        <taxon>Aphelenchoididae</taxon>
        <taxon>Bursaphelenchus</taxon>
    </lineage>
</organism>
<dbReference type="EMBL" id="CAJFCV020000004">
    <property type="protein sequence ID" value="CAG9118841.1"/>
    <property type="molecule type" value="Genomic_DNA"/>
</dbReference>
<sequence>MTSDLESFEQNISSETTFGFLSSLTLKDGYIICQLISSFVAVLLNVTVLLLTFTTKNRVLRNYCAVIWIGVAGDTLYSIVHFIVIPVIEVRKGHMYYINLGVFANLSYPYNFLSIAFWLTACYNSIAALAMQFIYRYSALCRIRPFTIAEYIGIYSIGATMSLLLGFYCFICHEDETPVHTEIFVGESIFGLGKPGYIVGDPNDMLSMTHFLGSQMMMIILYIIIFKTYRMIEQRLKQDFRNMSAHTMHAHEVLSTVMKLQATYPFVIIGMPIFVSTILTMLKLDCWWSGLYVCTSSSLISIINPLTVITQVPWFKQQLLWVFTRKKVNIYSTNISNTSLPTNVEGKSQN</sequence>
<dbReference type="PANTHER" id="PTHR22943:SF248">
    <property type="entry name" value="SEVEN TM RECEPTOR"/>
    <property type="match status" value="1"/>
</dbReference>
<dbReference type="Gene3D" id="1.20.1070.10">
    <property type="entry name" value="Rhodopsin 7-helix transmembrane proteins"/>
    <property type="match status" value="1"/>
</dbReference>
<name>A0A1I7RIK3_BURXY</name>
<evidence type="ECO:0000256" key="1">
    <source>
        <dbReference type="SAM" id="Phobius"/>
    </source>
</evidence>
<reference evidence="3" key="2">
    <citation type="submission" date="2020-08" db="EMBL/GenBank/DDBJ databases">
        <authorList>
            <person name="Kikuchi T."/>
        </authorList>
    </citation>
    <scope>NUCLEOTIDE SEQUENCE</scope>
    <source>
        <strain evidence="2">Ka4C1</strain>
    </source>
</reference>
<dbReference type="PANTHER" id="PTHR22943">
    <property type="entry name" value="7-TRANSMEMBRANE DOMAIN RECEPTOR C.ELEGANS"/>
    <property type="match status" value="1"/>
</dbReference>
<evidence type="ECO:0000313" key="2">
    <source>
        <dbReference type="EMBL" id="CAD5228293.1"/>
    </source>
</evidence>
<feature type="transmembrane region" description="Helical" evidence="1">
    <location>
        <begin position="262"/>
        <end position="282"/>
    </location>
</feature>
<gene>
    <name evidence="2" type="ORF">BXYJ_LOCUS10372</name>
</gene>
<proteinExistence type="predicted"/>
<feature type="transmembrane region" description="Helical" evidence="1">
    <location>
        <begin position="211"/>
        <end position="229"/>
    </location>
</feature>
<protein>
    <submittedName>
        <fullName evidence="2">(pine wood nematode) hypothetical protein</fullName>
    </submittedName>
</protein>
<keyword evidence="1" id="KW-0472">Membrane</keyword>
<feature type="transmembrane region" description="Helical" evidence="1">
    <location>
        <begin position="288"/>
        <end position="309"/>
    </location>
</feature>
<feature type="transmembrane region" description="Helical" evidence="1">
    <location>
        <begin position="65"/>
        <end position="88"/>
    </location>
</feature>
<dbReference type="Pfam" id="PF10317">
    <property type="entry name" value="7TM_GPCR_Srd"/>
    <property type="match status" value="1"/>
</dbReference>
<dbReference type="Proteomes" id="UP000582659">
    <property type="component" value="Unassembled WGS sequence"/>
</dbReference>
<dbReference type="InterPro" id="IPR019421">
    <property type="entry name" value="7TM_GPCR_serpentine_rcpt_Srd"/>
</dbReference>
<dbReference type="Proteomes" id="UP000095284">
    <property type="component" value="Unplaced"/>
</dbReference>
<dbReference type="Proteomes" id="UP000659654">
    <property type="component" value="Unassembled WGS sequence"/>
</dbReference>
<accession>A0A1I7RIK3</accession>
<dbReference type="AlphaFoldDB" id="A0A1I7RIK3"/>
<dbReference type="WBParaSite" id="BXY_0053500.1">
    <property type="protein sequence ID" value="BXY_0053500.1"/>
    <property type="gene ID" value="BXY_0053500"/>
</dbReference>
<evidence type="ECO:0000313" key="3">
    <source>
        <dbReference type="EMBL" id="CAG9118841.1"/>
    </source>
</evidence>
<feature type="transmembrane region" description="Helical" evidence="1">
    <location>
        <begin position="152"/>
        <end position="171"/>
    </location>
</feature>
<feature type="transmembrane region" description="Helical" evidence="1">
    <location>
        <begin position="108"/>
        <end position="131"/>
    </location>
</feature>
<evidence type="ECO:0000313" key="4">
    <source>
        <dbReference type="Proteomes" id="UP000095284"/>
    </source>
</evidence>
<feature type="transmembrane region" description="Helical" evidence="1">
    <location>
        <begin position="29"/>
        <end position="53"/>
    </location>
</feature>
<dbReference type="SUPFAM" id="SSF81321">
    <property type="entry name" value="Family A G protein-coupled receptor-like"/>
    <property type="match status" value="1"/>
</dbReference>
<evidence type="ECO:0000313" key="6">
    <source>
        <dbReference type="WBParaSite" id="BXY_0053500.1"/>
    </source>
</evidence>
<reference evidence="6" key="1">
    <citation type="submission" date="2016-11" db="UniProtKB">
        <authorList>
            <consortium name="WormBaseParasite"/>
        </authorList>
    </citation>
    <scope>IDENTIFICATION</scope>
</reference>
<dbReference type="SMR" id="A0A1I7RIK3"/>